<dbReference type="AlphaFoldDB" id="A0A3M0JFQ9"/>
<evidence type="ECO:0000256" key="1">
    <source>
        <dbReference type="SAM" id="MobiDB-lite"/>
    </source>
</evidence>
<name>A0A3M0JFQ9_HIRRU</name>
<keyword evidence="3" id="KW-1185">Reference proteome</keyword>
<evidence type="ECO:0000313" key="3">
    <source>
        <dbReference type="Proteomes" id="UP000269221"/>
    </source>
</evidence>
<comment type="caution">
    <text evidence="2">The sequence shown here is derived from an EMBL/GenBank/DDBJ whole genome shotgun (WGS) entry which is preliminary data.</text>
</comment>
<proteinExistence type="predicted"/>
<feature type="region of interest" description="Disordered" evidence="1">
    <location>
        <begin position="1"/>
        <end position="40"/>
    </location>
</feature>
<sequence length="195" mass="22224">MPWQHSKETTLKDLAQPDLKQENSQNNRKTRFQSKTPTSKNKNDYAHYLQNFFVDIYLFRSSLTLKQHTCQFAEDGDDGVGCSLSKHAGGKNTERAADTPESQAAAQRDFDKLEKCADMNLMEFRERKCKVLNQERNNTKHLHMTESSQLESSFAEKDLWVLVVTMVNTSNVALQGYTNSILGSSGRVLTEGLRR</sequence>
<organism evidence="2 3">
    <name type="scientific">Hirundo rustica rustica</name>
    <dbReference type="NCBI Taxonomy" id="333673"/>
    <lineage>
        <taxon>Eukaryota</taxon>
        <taxon>Metazoa</taxon>
        <taxon>Chordata</taxon>
        <taxon>Craniata</taxon>
        <taxon>Vertebrata</taxon>
        <taxon>Euteleostomi</taxon>
        <taxon>Archelosauria</taxon>
        <taxon>Archosauria</taxon>
        <taxon>Dinosauria</taxon>
        <taxon>Saurischia</taxon>
        <taxon>Theropoda</taxon>
        <taxon>Coelurosauria</taxon>
        <taxon>Aves</taxon>
        <taxon>Neognathae</taxon>
        <taxon>Neoaves</taxon>
        <taxon>Telluraves</taxon>
        <taxon>Australaves</taxon>
        <taxon>Passeriformes</taxon>
        <taxon>Sylvioidea</taxon>
        <taxon>Hirundinidae</taxon>
        <taxon>Hirundo</taxon>
    </lineage>
</organism>
<accession>A0A3M0JFQ9</accession>
<feature type="compositionally biased region" description="Basic and acidic residues" evidence="1">
    <location>
        <begin position="1"/>
        <end position="11"/>
    </location>
</feature>
<evidence type="ECO:0000313" key="2">
    <source>
        <dbReference type="EMBL" id="RMB99947.1"/>
    </source>
</evidence>
<gene>
    <name evidence="2" type="ORF">DUI87_23356</name>
</gene>
<dbReference type="EMBL" id="QRBI01000145">
    <property type="protein sequence ID" value="RMB99947.1"/>
    <property type="molecule type" value="Genomic_DNA"/>
</dbReference>
<reference evidence="2 3" key="1">
    <citation type="submission" date="2018-07" db="EMBL/GenBank/DDBJ databases">
        <title>A high quality draft genome assembly of the barn swallow (H. rustica rustica).</title>
        <authorList>
            <person name="Formenti G."/>
            <person name="Chiara M."/>
            <person name="Poveda L."/>
            <person name="Francoijs K.-J."/>
            <person name="Bonisoli-Alquati A."/>
            <person name="Canova L."/>
            <person name="Gianfranceschi L."/>
            <person name="Horner D.S."/>
            <person name="Saino N."/>
        </authorList>
    </citation>
    <scope>NUCLEOTIDE SEQUENCE [LARGE SCALE GENOMIC DNA]</scope>
    <source>
        <strain evidence="2">Chelidonia</strain>
        <tissue evidence="2">Blood</tissue>
    </source>
</reference>
<dbReference type="STRING" id="333673.A0A3M0JFQ9"/>
<protein>
    <submittedName>
        <fullName evidence="2">Uncharacterized protein</fullName>
    </submittedName>
</protein>
<dbReference type="Proteomes" id="UP000269221">
    <property type="component" value="Unassembled WGS sequence"/>
</dbReference>
<feature type="compositionally biased region" description="Polar residues" evidence="1">
    <location>
        <begin position="22"/>
        <end position="40"/>
    </location>
</feature>